<proteinExistence type="inferred from homology"/>
<dbReference type="Pfam" id="PF02668">
    <property type="entry name" value="TauD"/>
    <property type="match status" value="1"/>
</dbReference>
<accession>A0A813HIP2</accession>
<reference evidence="7" key="1">
    <citation type="submission" date="2021-02" db="EMBL/GenBank/DDBJ databases">
        <authorList>
            <person name="Dougan E. K."/>
            <person name="Rhodes N."/>
            <person name="Thang M."/>
            <person name="Chan C."/>
        </authorList>
    </citation>
    <scope>NUCLEOTIDE SEQUENCE</scope>
</reference>
<keyword evidence="8" id="KW-1185">Reference proteome</keyword>
<dbReference type="PANTHER" id="PTHR43779">
    <property type="entry name" value="DIOXYGENASE RV0097-RELATED"/>
    <property type="match status" value="1"/>
</dbReference>
<organism evidence="7 8">
    <name type="scientific">Polarella glacialis</name>
    <name type="common">Dinoflagellate</name>
    <dbReference type="NCBI Taxonomy" id="89957"/>
    <lineage>
        <taxon>Eukaryota</taxon>
        <taxon>Sar</taxon>
        <taxon>Alveolata</taxon>
        <taxon>Dinophyceae</taxon>
        <taxon>Suessiales</taxon>
        <taxon>Suessiaceae</taxon>
        <taxon>Polarella</taxon>
    </lineage>
</organism>
<feature type="domain" description="TauD/TfdA-like" evidence="6">
    <location>
        <begin position="52"/>
        <end position="285"/>
    </location>
</feature>
<keyword evidence="3" id="KW-0223">Dioxygenase</keyword>
<sequence length="380" mass="41986">MVAPCSNLKDMLHTYDSRIAISALSKEVGVEIRGFKLIEAIASGALSRKTAMRKSLESCMAHAGLLVFREQGFPLSGDEQVRISSLFGAGEMESTHGVHKKADNEHIFRLSNDDDEGIVGPGAEWHCDGSFTEDVFSHAGYHIVEIPENGSAGTSFSHLGVVNDLLDPKELRVLEQMATVNSNSGVLHPIVFTHPMSKRRSVFFHLAMSGAVVHVSESGQRTALSKDEMASLLNRLSDLYNHSRSALHHKYEAGDLVMIDNWAVAHRAQDGSFSRRDGLRVVHRTTVKGNYKLSAGNLSLPESLPQGKGTPPTWFPPEAVWVEGYVGFRWRPCEPKDTSGGRRSLGQVQMQTPCWDSSKQFSNPVPSRDAWTYRFARDEL</sequence>
<gene>
    <name evidence="7" type="ORF">PGLA1383_LOCUS52919</name>
</gene>
<evidence type="ECO:0000256" key="3">
    <source>
        <dbReference type="ARBA" id="ARBA00022964"/>
    </source>
</evidence>
<dbReference type="OrthoDB" id="10257314at2759"/>
<dbReference type="GO" id="GO:0046872">
    <property type="term" value="F:metal ion binding"/>
    <property type="evidence" value="ECO:0007669"/>
    <property type="project" value="UniProtKB-KW"/>
</dbReference>
<keyword evidence="5" id="KW-0408">Iron</keyword>
<evidence type="ECO:0000259" key="6">
    <source>
        <dbReference type="Pfam" id="PF02668"/>
    </source>
</evidence>
<comment type="similarity">
    <text evidence="1">Belongs to the TfdA dioxygenase family.</text>
</comment>
<dbReference type="Gene3D" id="3.60.130.10">
    <property type="entry name" value="Clavaminate synthase-like"/>
    <property type="match status" value="1"/>
</dbReference>
<name>A0A813HIP2_POLGL</name>
<evidence type="ECO:0000313" key="8">
    <source>
        <dbReference type="Proteomes" id="UP000654075"/>
    </source>
</evidence>
<protein>
    <recommendedName>
        <fullName evidence="6">TauD/TfdA-like domain-containing protein</fullName>
    </recommendedName>
</protein>
<dbReference type="InterPro" id="IPR042098">
    <property type="entry name" value="TauD-like_sf"/>
</dbReference>
<dbReference type="InterPro" id="IPR003819">
    <property type="entry name" value="TauD/TfdA-like"/>
</dbReference>
<dbReference type="Proteomes" id="UP000654075">
    <property type="component" value="Unassembled WGS sequence"/>
</dbReference>
<evidence type="ECO:0000313" key="7">
    <source>
        <dbReference type="EMBL" id="CAE8637577.1"/>
    </source>
</evidence>
<keyword evidence="2" id="KW-0479">Metal-binding</keyword>
<dbReference type="InterPro" id="IPR051178">
    <property type="entry name" value="TfdA_dioxygenase"/>
</dbReference>
<dbReference type="PANTHER" id="PTHR43779:SF3">
    <property type="entry name" value="(3R)-3-[(CARBOXYMETHYL)AMINO]FATTY ACID OXYGENASE_DECARBOXYLASE"/>
    <property type="match status" value="1"/>
</dbReference>
<keyword evidence="4" id="KW-0560">Oxidoreductase</keyword>
<comment type="caution">
    <text evidence="7">The sequence shown here is derived from an EMBL/GenBank/DDBJ whole genome shotgun (WGS) entry which is preliminary data.</text>
</comment>
<evidence type="ECO:0000256" key="4">
    <source>
        <dbReference type="ARBA" id="ARBA00023002"/>
    </source>
</evidence>
<evidence type="ECO:0000256" key="2">
    <source>
        <dbReference type="ARBA" id="ARBA00022723"/>
    </source>
</evidence>
<dbReference type="AlphaFoldDB" id="A0A813HIP2"/>
<dbReference type="EMBL" id="CAJNNV010031725">
    <property type="protein sequence ID" value="CAE8637577.1"/>
    <property type="molecule type" value="Genomic_DNA"/>
</dbReference>
<evidence type="ECO:0000256" key="1">
    <source>
        <dbReference type="ARBA" id="ARBA00005896"/>
    </source>
</evidence>
<dbReference type="SUPFAM" id="SSF51197">
    <property type="entry name" value="Clavaminate synthase-like"/>
    <property type="match status" value="1"/>
</dbReference>
<evidence type="ECO:0000256" key="5">
    <source>
        <dbReference type="ARBA" id="ARBA00023004"/>
    </source>
</evidence>
<dbReference type="GO" id="GO:0051213">
    <property type="term" value="F:dioxygenase activity"/>
    <property type="evidence" value="ECO:0007669"/>
    <property type="project" value="UniProtKB-KW"/>
</dbReference>